<dbReference type="PANTHER" id="PTHR42103">
    <property type="entry name" value="ALPHA/BETA-HYDROLASES SUPERFAMILY PROTEIN"/>
    <property type="match status" value="1"/>
</dbReference>
<dbReference type="SUPFAM" id="SSF53474">
    <property type="entry name" value="alpha/beta-Hydrolases"/>
    <property type="match status" value="1"/>
</dbReference>
<organism evidence="2 3">
    <name type="scientific">Serendipita vermifera MAFF 305830</name>
    <dbReference type="NCBI Taxonomy" id="933852"/>
    <lineage>
        <taxon>Eukaryota</taxon>
        <taxon>Fungi</taxon>
        <taxon>Dikarya</taxon>
        <taxon>Basidiomycota</taxon>
        <taxon>Agaricomycotina</taxon>
        <taxon>Agaricomycetes</taxon>
        <taxon>Sebacinales</taxon>
        <taxon>Serendipitaceae</taxon>
        <taxon>Serendipita</taxon>
    </lineage>
</organism>
<dbReference type="OrthoDB" id="10260961at2759"/>
<dbReference type="HOGENOM" id="CLU_035149_1_0_1"/>
<evidence type="ECO:0000259" key="1">
    <source>
        <dbReference type="Pfam" id="PF12697"/>
    </source>
</evidence>
<proteinExistence type="predicted"/>
<dbReference type="InterPro" id="IPR000073">
    <property type="entry name" value="AB_hydrolase_1"/>
</dbReference>
<keyword evidence="3" id="KW-1185">Reference proteome</keyword>
<name>A0A0C3B275_SERVB</name>
<dbReference type="AlphaFoldDB" id="A0A0C3B275"/>
<evidence type="ECO:0000313" key="3">
    <source>
        <dbReference type="Proteomes" id="UP000054097"/>
    </source>
</evidence>
<dbReference type="InterPro" id="IPR029058">
    <property type="entry name" value="AB_hydrolase_fold"/>
</dbReference>
<feature type="domain" description="AB hydrolase-1" evidence="1">
    <location>
        <begin position="45"/>
        <end position="176"/>
    </location>
</feature>
<protein>
    <recommendedName>
        <fullName evidence="1">AB hydrolase-1 domain-containing protein</fullName>
    </recommendedName>
</protein>
<evidence type="ECO:0000313" key="2">
    <source>
        <dbReference type="EMBL" id="KIM26294.1"/>
    </source>
</evidence>
<reference evidence="2 3" key="1">
    <citation type="submission" date="2014-04" db="EMBL/GenBank/DDBJ databases">
        <authorList>
            <consortium name="DOE Joint Genome Institute"/>
            <person name="Kuo A."/>
            <person name="Zuccaro A."/>
            <person name="Kohler A."/>
            <person name="Nagy L.G."/>
            <person name="Floudas D."/>
            <person name="Copeland A."/>
            <person name="Barry K.W."/>
            <person name="Cichocki N."/>
            <person name="Veneault-Fourrey C."/>
            <person name="LaButti K."/>
            <person name="Lindquist E.A."/>
            <person name="Lipzen A."/>
            <person name="Lundell T."/>
            <person name="Morin E."/>
            <person name="Murat C."/>
            <person name="Sun H."/>
            <person name="Tunlid A."/>
            <person name="Henrissat B."/>
            <person name="Grigoriev I.V."/>
            <person name="Hibbett D.S."/>
            <person name="Martin F."/>
            <person name="Nordberg H.P."/>
            <person name="Cantor M.N."/>
            <person name="Hua S.X."/>
        </authorList>
    </citation>
    <scope>NUCLEOTIDE SEQUENCE [LARGE SCALE GENOMIC DNA]</scope>
    <source>
        <strain evidence="2 3">MAFF 305830</strain>
    </source>
</reference>
<dbReference type="Pfam" id="PF12697">
    <property type="entry name" value="Abhydrolase_6"/>
    <property type="match status" value="1"/>
</dbReference>
<dbReference type="Proteomes" id="UP000054097">
    <property type="component" value="Unassembled WGS sequence"/>
</dbReference>
<reference evidence="3" key="2">
    <citation type="submission" date="2015-01" db="EMBL/GenBank/DDBJ databases">
        <title>Evolutionary Origins and Diversification of the Mycorrhizal Mutualists.</title>
        <authorList>
            <consortium name="DOE Joint Genome Institute"/>
            <consortium name="Mycorrhizal Genomics Consortium"/>
            <person name="Kohler A."/>
            <person name="Kuo A."/>
            <person name="Nagy L.G."/>
            <person name="Floudas D."/>
            <person name="Copeland A."/>
            <person name="Barry K.W."/>
            <person name="Cichocki N."/>
            <person name="Veneault-Fourrey C."/>
            <person name="LaButti K."/>
            <person name="Lindquist E.A."/>
            <person name="Lipzen A."/>
            <person name="Lundell T."/>
            <person name="Morin E."/>
            <person name="Murat C."/>
            <person name="Riley R."/>
            <person name="Ohm R."/>
            <person name="Sun H."/>
            <person name="Tunlid A."/>
            <person name="Henrissat B."/>
            <person name="Grigoriev I.V."/>
            <person name="Hibbett D.S."/>
            <person name="Martin F."/>
        </authorList>
    </citation>
    <scope>NUCLEOTIDE SEQUENCE [LARGE SCALE GENOMIC DNA]</scope>
    <source>
        <strain evidence="3">MAFF 305830</strain>
    </source>
</reference>
<dbReference type="Gene3D" id="3.40.50.1820">
    <property type="entry name" value="alpha/beta hydrolase"/>
    <property type="match status" value="1"/>
</dbReference>
<accession>A0A0C3B275</accession>
<dbReference type="PANTHER" id="PTHR42103:SF2">
    <property type="entry name" value="AB HYDROLASE-1 DOMAIN-CONTAINING PROTEIN"/>
    <property type="match status" value="1"/>
</dbReference>
<dbReference type="EMBL" id="KN824307">
    <property type="protein sequence ID" value="KIM26294.1"/>
    <property type="molecule type" value="Genomic_DNA"/>
</dbReference>
<gene>
    <name evidence="2" type="ORF">M408DRAFT_330664</name>
</gene>
<sequence length="249" mass="27982">MHYIRKFVDLPTGVTLETALILPKKASLKRTEPADPMTHSEKLAVFCHPWSWLGGRMEDPVLHQLVEPFWERGYYVALFNARGVGNSTKWPSFSALAEVEDLKCLVQALVQELNSEGRIDHVTLLGYSHGGISVSHHPPMLKVSDGEVRVSHIILSYPLSPMPLLTLFHHGTHAAALQTLVKDPGSNVLIVYGTRDQFTAEGKYDAWSQLLRDDSPRLEVKKVEDADHFWGRSQMSILQGIVGLWLDRI</sequence>
<dbReference type="STRING" id="933852.A0A0C3B275"/>